<evidence type="ECO:0000313" key="2">
    <source>
        <dbReference type="Proteomes" id="UP000295131"/>
    </source>
</evidence>
<reference evidence="1 2" key="1">
    <citation type="journal article" date="2013" name="Int. J. Syst. Evol. Microbiol.">
        <title>Hoeflea suaedae sp. nov., an endophytic bacterium isolated from the root of the halophyte Suaeda maritima.</title>
        <authorList>
            <person name="Chung E.J."/>
            <person name="Park J.A."/>
            <person name="Pramanik P."/>
            <person name="Bibi F."/>
            <person name="Jeon C.O."/>
            <person name="Chung Y.R."/>
        </authorList>
    </citation>
    <scope>NUCLEOTIDE SEQUENCE [LARGE SCALE GENOMIC DNA]</scope>
    <source>
        <strain evidence="1 2">YC6898</strain>
    </source>
</reference>
<evidence type="ECO:0000313" key="1">
    <source>
        <dbReference type="EMBL" id="TDH35745.1"/>
    </source>
</evidence>
<dbReference type="RefSeq" id="WP_133284445.1">
    <property type="nucleotide sequence ID" value="NZ_SMSI01000002.1"/>
</dbReference>
<sequence length="122" mass="14327">MDVNNLYPYAIRLRLETLFMSLSKIDYKSAKIKIDRSTFYALRQDPYSMRHLDLCGGQMKWYGVPIEICAMPMPEPMWGDDCGAEYADCVLPKEPFCLYIEYEKRNGRRGYIDDPQTDKAYL</sequence>
<comment type="caution">
    <text evidence="1">The sequence shown here is derived from an EMBL/GenBank/DDBJ whole genome shotgun (WGS) entry which is preliminary data.</text>
</comment>
<keyword evidence="2" id="KW-1185">Reference proteome</keyword>
<dbReference type="Proteomes" id="UP000295131">
    <property type="component" value="Unassembled WGS sequence"/>
</dbReference>
<gene>
    <name evidence="1" type="ORF">E2A64_10445</name>
</gene>
<proteinExistence type="predicted"/>
<dbReference type="EMBL" id="SMSI01000002">
    <property type="protein sequence ID" value="TDH35745.1"/>
    <property type="molecule type" value="Genomic_DNA"/>
</dbReference>
<organism evidence="1 2">
    <name type="scientific">Pseudohoeflea suaedae</name>
    <dbReference type="NCBI Taxonomy" id="877384"/>
    <lineage>
        <taxon>Bacteria</taxon>
        <taxon>Pseudomonadati</taxon>
        <taxon>Pseudomonadota</taxon>
        <taxon>Alphaproteobacteria</taxon>
        <taxon>Hyphomicrobiales</taxon>
        <taxon>Rhizobiaceae</taxon>
        <taxon>Pseudohoeflea</taxon>
    </lineage>
</organism>
<accession>A0A4R5PJJ5</accession>
<protein>
    <submittedName>
        <fullName evidence="1">Uncharacterized protein</fullName>
    </submittedName>
</protein>
<name>A0A4R5PJJ5_9HYPH</name>
<dbReference type="AlphaFoldDB" id="A0A4R5PJJ5"/>